<keyword evidence="4" id="KW-1185">Reference proteome</keyword>
<keyword evidence="2" id="KW-0732">Signal</keyword>
<feature type="chain" id="PRO_5034308624" evidence="2">
    <location>
        <begin position="20"/>
        <end position="180"/>
    </location>
</feature>
<name>A0A8H4AUC2_GIGMA</name>
<dbReference type="EMBL" id="WTPW01000226">
    <property type="protein sequence ID" value="KAF0532941.1"/>
    <property type="molecule type" value="Genomic_DNA"/>
</dbReference>
<evidence type="ECO:0000256" key="1">
    <source>
        <dbReference type="SAM" id="MobiDB-lite"/>
    </source>
</evidence>
<evidence type="ECO:0000313" key="4">
    <source>
        <dbReference type="Proteomes" id="UP000439903"/>
    </source>
</evidence>
<evidence type="ECO:0000256" key="2">
    <source>
        <dbReference type="SAM" id="SignalP"/>
    </source>
</evidence>
<evidence type="ECO:0000313" key="3">
    <source>
        <dbReference type="EMBL" id="KAF0532941.1"/>
    </source>
</evidence>
<comment type="caution">
    <text evidence="3">The sequence shown here is derived from an EMBL/GenBank/DDBJ whole genome shotgun (WGS) entry which is preliminary data.</text>
</comment>
<dbReference type="AlphaFoldDB" id="A0A8H4AUC2"/>
<feature type="region of interest" description="Disordered" evidence="1">
    <location>
        <begin position="134"/>
        <end position="153"/>
    </location>
</feature>
<sequence length="180" mass="19208">MSRFIFLTLLLAFIGFTSAQVGQINTPSDKIANGANTVITWTYTPIQNQMPGILSCIDNTTKNTTVLNNAIDLSTKSYKWTVNMPAGSYYLSLNDGSGDKYSGTFSVFDAGQSTPVSALTSDQTQNGTLTATHTQSPAVAAASSSHSASTSQHSSATSFTKSYKILFSLTMIATVMVHFF</sequence>
<dbReference type="OrthoDB" id="2317675at2759"/>
<feature type="compositionally biased region" description="Low complexity" evidence="1">
    <location>
        <begin position="135"/>
        <end position="153"/>
    </location>
</feature>
<protein>
    <submittedName>
        <fullName evidence="3">Uncharacterized protein</fullName>
    </submittedName>
</protein>
<proteinExistence type="predicted"/>
<feature type="signal peptide" evidence="2">
    <location>
        <begin position="1"/>
        <end position="19"/>
    </location>
</feature>
<reference evidence="3 4" key="1">
    <citation type="journal article" date="2019" name="Environ. Microbiol.">
        <title>At the nexus of three kingdoms: the genome of the mycorrhizal fungus Gigaspora margarita provides insights into plant, endobacterial and fungal interactions.</title>
        <authorList>
            <person name="Venice F."/>
            <person name="Ghignone S."/>
            <person name="Salvioli di Fossalunga A."/>
            <person name="Amselem J."/>
            <person name="Novero M."/>
            <person name="Xianan X."/>
            <person name="Sedzielewska Toro K."/>
            <person name="Morin E."/>
            <person name="Lipzen A."/>
            <person name="Grigoriev I.V."/>
            <person name="Henrissat B."/>
            <person name="Martin F.M."/>
            <person name="Bonfante P."/>
        </authorList>
    </citation>
    <scope>NUCLEOTIDE SEQUENCE [LARGE SCALE GENOMIC DNA]</scope>
    <source>
        <strain evidence="3 4">BEG34</strain>
    </source>
</reference>
<accession>A0A8H4AUC2</accession>
<gene>
    <name evidence="3" type="ORF">F8M41_010895</name>
</gene>
<organism evidence="3 4">
    <name type="scientific">Gigaspora margarita</name>
    <dbReference type="NCBI Taxonomy" id="4874"/>
    <lineage>
        <taxon>Eukaryota</taxon>
        <taxon>Fungi</taxon>
        <taxon>Fungi incertae sedis</taxon>
        <taxon>Mucoromycota</taxon>
        <taxon>Glomeromycotina</taxon>
        <taxon>Glomeromycetes</taxon>
        <taxon>Diversisporales</taxon>
        <taxon>Gigasporaceae</taxon>
        <taxon>Gigaspora</taxon>
    </lineage>
</organism>
<dbReference type="Proteomes" id="UP000439903">
    <property type="component" value="Unassembled WGS sequence"/>
</dbReference>